<proteinExistence type="predicted"/>
<name>A0ABV7LG98_9HYPH</name>
<evidence type="ECO:0000313" key="2">
    <source>
        <dbReference type="Proteomes" id="UP001595536"/>
    </source>
</evidence>
<accession>A0ABV7LG98</accession>
<protein>
    <submittedName>
        <fullName evidence="1">Gene transfer agent family protein</fullName>
    </submittedName>
</protein>
<dbReference type="InterPro" id="IPR021791">
    <property type="entry name" value="Phage_TAC_11"/>
</dbReference>
<reference evidence="2" key="1">
    <citation type="journal article" date="2019" name="Int. J. Syst. Evol. Microbiol.">
        <title>The Global Catalogue of Microorganisms (GCM) 10K type strain sequencing project: providing services to taxonomists for standard genome sequencing and annotation.</title>
        <authorList>
            <consortium name="The Broad Institute Genomics Platform"/>
            <consortium name="The Broad Institute Genome Sequencing Center for Infectious Disease"/>
            <person name="Wu L."/>
            <person name="Ma J."/>
        </authorList>
    </citation>
    <scope>NUCLEOTIDE SEQUENCE [LARGE SCALE GENOMIC DNA]</scope>
    <source>
        <strain evidence="2">CCM 7941</strain>
    </source>
</reference>
<evidence type="ECO:0000313" key="1">
    <source>
        <dbReference type="EMBL" id="MFC3266549.1"/>
    </source>
</evidence>
<keyword evidence="2" id="KW-1185">Reference proteome</keyword>
<dbReference type="Proteomes" id="UP001595536">
    <property type="component" value="Unassembled WGS sequence"/>
</dbReference>
<comment type="caution">
    <text evidence="1">The sequence shown here is derived from an EMBL/GenBank/DDBJ whole genome shotgun (WGS) entry which is preliminary data.</text>
</comment>
<organism evidence="1 2">
    <name type="scientific">Camelimonas abortus</name>
    <dbReference type="NCBI Taxonomy" id="1017184"/>
    <lineage>
        <taxon>Bacteria</taxon>
        <taxon>Pseudomonadati</taxon>
        <taxon>Pseudomonadota</taxon>
        <taxon>Alphaproteobacteria</taxon>
        <taxon>Hyphomicrobiales</taxon>
        <taxon>Chelatococcaceae</taxon>
        <taxon>Camelimonas</taxon>
    </lineage>
</organism>
<dbReference type="RefSeq" id="WP_376830193.1">
    <property type="nucleotide sequence ID" value="NZ_JBHLWR010000006.1"/>
</dbReference>
<dbReference type="Pfam" id="PF11836">
    <property type="entry name" value="Phage_TAC_11"/>
    <property type="match status" value="1"/>
</dbReference>
<dbReference type="EMBL" id="JBHRUV010000045">
    <property type="protein sequence ID" value="MFC3266549.1"/>
    <property type="molecule type" value="Genomic_DNA"/>
</dbReference>
<gene>
    <name evidence="1" type="ORF">ACFOEX_09300</name>
</gene>
<sequence>MRHMSNRRRGEVTVTIGGAPARLRLTLGALAELESALGAGDLARLGERLARGALSARDLQLILAAGLRGGGMKISDSEVAALPAAGQLPALVAAAAELLAVTFGVEAADGQGEGGRPFRRGRLTTRLARRFRGMRSWFSASGRCVLRRRLSGR</sequence>